<dbReference type="EMBL" id="JACGWO010000006">
    <property type="protein sequence ID" value="KAK4424874.1"/>
    <property type="molecule type" value="Genomic_DNA"/>
</dbReference>
<proteinExistence type="predicted"/>
<accession>A0AAE1Y7P0</accession>
<reference evidence="1" key="2">
    <citation type="journal article" date="2024" name="Plant">
        <title>Genomic evolution and insights into agronomic trait innovations of Sesamum species.</title>
        <authorList>
            <person name="Miao H."/>
            <person name="Wang L."/>
            <person name="Qu L."/>
            <person name="Liu H."/>
            <person name="Sun Y."/>
            <person name="Le M."/>
            <person name="Wang Q."/>
            <person name="Wei S."/>
            <person name="Zheng Y."/>
            <person name="Lin W."/>
            <person name="Duan Y."/>
            <person name="Cao H."/>
            <person name="Xiong S."/>
            <person name="Wang X."/>
            <person name="Wei L."/>
            <person name="Li C."/>
            <person name="Ma Q."/>
            <person name="Ju M."/>
            <person name="Zhao R."/>
            <person name="Li G."/>
            <person name="Mu C."/>
            <person name="Tian Q."/>
            <person name="Mei H."/>
            <person name="Zhang T."/>
            <person name="Gao T."/>
            <person name="Zhang H."/>
        </authorList>
    </citation>
    <scope>NUCLEOTIDE SEQUENCE</scope>
    <source>
        <strain evidence="1">3651</strain>
    </source>
</reference>
<dbReference type="AlphaFoldDB" id="A0AAE1Y7P0"/>
<dbReference type="Pfam" id="PF03140">
    <property type="entry name" value="DUF247"/>
    <property type="match status" value="1"/>
</dbReference>
<dbReference type="InterPro" id="IPR004158">
    <property type="entry name" value="DUF247_pln"/>
</dbReference>
<reference evidence="1" key="1">
    <citation type="submission" date="2020-06" db="EMBL/GenBank/DDBJ databases">
        <authorList>
            <person name="Li T."/>
            <person name="Hu X."/>
            <person name="Zhang T."/>
            <person name="Song X."/>
            <person name="Zhang H."/>
            <person name="Dai N."/>
            <person name="Sheng W."/>
            <person name="Hou X."/>
            <person name="Wei L."/>
        </authorList>
    </citation>
    <scope>NUCLEOTIDE SEQUENCE</scope>
    <source>
        <strain evidence="1">3651</strain>
        <tissue evidence="1">Leaf</tissue>
    </source>
</reference>
<organism evidence="1 2">
    <name type="scientific">Sesamum alatum</name>
    <dbReference type="NCBI Taxonomy" id="300844"/>
    <lineage>
        <taxon>Eukaryota</taxon>
        <taxon>Viridiplantae</taxon>
        <taxon>Streptophyta</taxon>
        <taxon>Embryophyta</taxon>
        <taxon>Tracheophyta</taxon>
        <taxon>Spermatophyta</taxon>
        <taxon>Magnoliopsida</taxon>
        <taxon>eudicotyledons</taxon>
        <taxon>Gunneridae</taxon>
        <taxon>Pentapetalae</taxon>
        <taxon>asterids</taxon>
        <taxon>lamiids</taxon>
        <taxon>Lamiales</taxon>
        <taxon>Pedaliaceae</taxon>
        <taxon>Sesamum</taxon>
    </lineage>
</organism>
<dbReference type="PANTHER" id="PTHR31549:SF129">
    <property type="entry name" value="DUF4220 DOMAIN-CONTAINING PROTEIN"/>
    <property type="match status" value="1"/>
</dbReference>
<dbReference type="PANTHER" id="PTHR31549">
    <property type="entry name" value="PROTEIN, PUTATIVE (DUF247)-RELATED-RELATED"/>
    <property type="match status" value="1"/>
</dbReference>
<gene>
    <name evidence="1" type="ORF">Salat_1681000</name>
</gene>
<protein>
    <submittedName>
        <fullName evidence="1">Uncharacterized protein</fullName>
    </submittedName>
</protein>
<dbReference type="Proteomes" id="UP001293254">
    <property type="component" value="Unassembled WGS sequence"/>
</dbReference>
<evidence type="ECO:0000313" key="2">
    <source>
        <dbReference type="Proteomes" id="UP001293254"/>
    </source>
</evidence>
<name>A0AAE1Y7P0_9LAMI</name>
<evidence type="ECO:0000313" key="1">
    <source>
        <dbReference type="EMBL" id="KAK4424874.1"/>
    </source>
</evidence>
<comment type="caution">
    <text evidence="1">The sequence shown here is derived from an EMBL/GenBank/DDBJ whole genome shotgun (WGS) entry which is preliminary data.</text>
</comment>
<sequence length="241" mass="27696">MATEVVQVDEATEAEYENLQRSGFQVPPEPEIVEVETSNDRNDETSRPGRVYCRRLIQKVPPLLLKEKNNTEDYIPVAVSVGPYHHGKPELRLAEGFKPKALDLFVMGGGQNLEFCYDRVLEVIGEIKNCYEHPTGFYYSDHELARMMLLDACFIIIHMELSIPEPVPEPDMYRPQTLKEHKGLAMVQQLGALTLATVLRDLFLLENQIPFLVVKLLINWRYGNNEGELLLNRLVFESYFI</sequence>
<keyword evidence="2" id="KW-1185">Reference proteome</keyword>